<dbReference type="PATRIC" id="fig|1354272.4.peg.1774"/>
<dbReference type="RefSeq" id="WP_068908480.1">
    <property type="nucleotide sequence ID" value="NZ_LXEW01000026.1"/>
</dbReference>
<accession>A0A1B7JVP6</accession>
<comment type="caution">
    <text evidence="1">The sequence shown here is derived from an EMBL/GenBank/DDBJ whole genome shotgun (WGS) entry which is preliminary data.</text>
</comment>
<keyword evidence="2" id="KW-1185">Reference proteome</keyword>
<protein>
    <recommendedName>
        <fullName evidence="3">AlpA family transcriptional regulator</fullName>
    </recommendedName>
</protein>
<dbReference type="InterPro" id="IPR010260">
    <property type="entry name" value="AlpA"/>
</dbReference>
<dbReference type="Pfam" id="PF05930">
    <property type="entry name" value="Phage_AlpA"/>
    <property type="match status" value="1"/>
</dbReference>
<sequence length="76" mass="8910">MSTQAIPLLDDQFVDMKFITRLTGLTDKWFYKLVQDGEFPKPIKFGRMSRWLKSEVIQWLQARIDESRGANSTLES</sequence>
<reference evidence="1 2" key="1">
    <citation type="submission" date="2016-04" db="EMBL/GenBank/DDBJ databases">
        <title>ATOL: Assembling a taxonomically balanced genome-scale reconstruction of the evolutionary history of the Enterobacteriaceae.</title>
        <authorList>
            <person name="Plunkett G.III."/>
            <person name="Neeno-Eckwall E.C."/>
            <person name="Glasner J.D."/>
            <person name="Perna N.T."/>
        </authorList>
    </citation>
    <scope>NUCLEOTIDE SEQUENCE [LARGE SCALE GENOMIC DNA]</scope>
    <source>
        <strain evidence="1 2">ATCC 35613</strain>
    </source>
</reference>
<evidence type="ECO:0000313" key="1">
    <source>
        <dbReference type="EMBL" id="OAT51976.1"/>
    </source>
</evidence>
<name>A0A1B7JVP6_9GAMM</name>
<dbReference type="Gene3D" id="1.10.238.160">
    <property type="match status" value="1"/>
</dbReference>
<gene>
    <name evidence="1" type="ORF">M998_1741</name>
</gene>
<proteinExistence type="predicted"/>
<dbReference type="OrthoDB" id="5986966at2"/>
<evidence type="ECO:0000313" key="2">
    <source>
        <dbReference type="Proteomes" id="UP000078224"/>
    </source>
</evidence>
<dbReference type="Proteomes" id="UP000078224">
    <property type="component" value="Unassembled WGS sequence"/>
</dbReference>
<dbReference type="EMBL" id="LXEW01000026">
    <property type="protein sequence ID" value="OAT51976.1"/>
    <property type="molecule type" value="Genomic_DNA"/>
</dbReference>
<dbReference type="AlphaFoldDB" id="A0A1B7JVP6"/>
<organism evidence="1 2">
    <name type="scientific">Providencia heimbachae ATCC 35613</name>
    <dbReference type="NCBI Taxonomy" id="1354272"/>
    <lineage>
        <taxon>Bacteria</taxon>
        <taxon>Pseudomonadati</taxon>
        <taxon>Pseudomonadota</taxon>
        <taxon>Gammaproteobacteria</taxon>
        <taxon>Enterobacterales</taxon>
        <taxon>Morganellaceae</taxon>
        <taxon>Providencia</taxon>
    </lineage>
</organism>
<evidence type="ECO:0008006" key="3">
    <source>
        <dbReference type="Google" id="ProtNLM"/>
    </source>
</evidence>